<gene>
    <name evidence="2" type="ORF">ACJDT4_17790</name>
</gene>
<dbReference type="Proteomes" id="UP001623592">
    <property type="component" value="Unassembled WGS sequence"/>
</dbReference>
<protein>
    <submittedName>
        <fullName evidence="2">PilW family protein</fullName>
    </submittedName>
</protein>
<dbReference type="PROSITE" id="PS00409">
    <property type="entry name" value="PROKAR_NTER_METHYL"/>
    <property type="match status" value="1"/>
</dbReference>
<keyword evidence="1" id="KW-0812">Transmembrane</keyword>
<accession>A0ABW8TMQ7</accession>
<evidence type="ECO:0000313" key="3">
    <source>
        <dbReference type="Proteomes" id="UP001623592"/>
    </source>
</evidence>
<dbReference type="NCBIfam" id="TIGR02532">
    <property type="entry name" value="IV_pilin_GFxxxE"/>
    <property type="match status" value="1"/>
</dbReference>
<comment type="caution">
    <text evidence="2">The sequence shown here is derived from an EMBL/GenBank/DDBJ whole genome shotgun (WGS) entry which is preliminary data.</text>
</comment>
<keyword evidence="3" id="KW-1185">Reference proteome</keyword>
<sequence length="266" mass="30530">MKHKGFTLIEAIAVVAMIAIFSLAVYSFEGENFKIYAYEKEEADLQFDCKISVTQISQDIRRAKQSKYSVQVDNFEEDRFKNLKLPVNYTPVVYIEEISGDNYLYAVKTDSSGNKTIVRLKLDSKTIFSLPEKKDGNSILDYNADNYKHTIDCNNLCSKENIPPSWECDFIYEDNQKFYLVYHLEAIKNVHYEVEVAERANDITVEPSSEKIIAKNDYLFSVTPITKSEGQPNSYNVFVTLTGKKYTALKKSYTMCISKIKYGGDD</sequence>
<evidence type="ECO:0000256" key="1">
    <source>
        <dbReference type="SAM" id="Phobius"/>
    </source>
</evidence>
<evidence type="ECO:0000313" key="2">
    <source>
        <dbReference type="EMBL" id="MFL0252269.1"/>
    </source>
</evidence>
<feature type="transmembrane region" description="Helical" evidence="1">
    <location>
        <begin position="7"/>
        <end position="28"/>
    </location>
</feature>
<reference evidence="2 3" key="1">
    <citation type="submission" date="2024-11" db="EMBL/GenBank/DDBJ databases">
        <authorList>
            <person name="Heng Y.C."/>
            <person name="Lim A.C.H."/>
            <person name="Lee J.K.Y."/>
            <person name="Kittelmann S."/>
        </authorList>
    </citation>
    <scope>NUCLEOTIDE SEQUENCE [LARGE SCALE GENOMIC DNA]</scope>
    <source>
        <strain evidence="2 3">WILCCON 0114</strain>
    </source>
</reference>
<dbReference type="Pfam" id="PF07963">
    <property type="entry name" value="N_methyl"/>
    <property type="match status" value="1"/>
</dbReference>
<dbReference type="InterPro" id="IPR012902">
    <property type="entry name" value="N_methyl_site"/>
</dbReference>
<dbReference type="EMBL" id="JBJIAA010000016">
    <property type="protein sequence ID" value="MFL0252269.1"/>
    <property type="molecule type" value="Genomic_DNA"/>
</dbReference>
<organism evidence="2 3">
    <name type="scientific">Clostridium neuense</name>
    <dbReference type="NCBI Taxonomy" id="1728934"/>
    <lineage>
        <taxon>Bacteria</taxon>
        <taxon>Bacillati</taxon>
        <taxon>Bacillota</taxon>
        <taxon>Clostridia</taxon>
        <taxon>Eubacteriales</taxon>
        <taxon>Clostridiaceae</taxon>
        <taxon>Clostridium</taxon>
    </lineage>
</organism>
<keyword evidence="1" id="KW-1133">Transmembrane helix</keyword>
<keyword evidence="1" id="KW-0472">Membrane</keyword>
<name>A0ABW8TMQ7_9CLOT</name>
<proteinExistence type="predicted"/>
<dbReference type="RefSeq" id="WP_406788926.1">
    <property type="nucleotide sequence ID" value="NZ_JBJIAA010000016.1"/>
</dbReference>